<evidence type="ECO:0000313" key="3">
    <source>
        <dbReference type="EMBL" id="NWJ45335.1"/>
    </source>
</evidence>
<dbReference type="GO" id="GO:0016758">
    <property type="term" value="F:hexosyltransferase activity"/>
    <property type="evidence" value="ECO:0007669"/>
    <property type="project" value="UniProtKB-ARBA"/>
</dbReference>
<reference evidence="4" key="2">
    <citation type="journal article" date="2024" name="Nature">
        <title>Anoxygenic phototroph of the Chloroflexota uses a type I reaction centre.</title>
        <authorList>
            <person name="Tsuji J.M."/>
            <person name="Shaw N.A."/>
            <person name="Nagashima S."/>
            <person name="Venkiteswaran J.J."/>
            <person name="Schiff S.L."/>
            <person name="Watanabe T."/>
            <person name="Fukui M."/>
            <person name="Hanada S."/>
            <person name="Tank M."/>
            <person name="Neufeld J.D."/>
        </authorList>
    </citation>
    <scope>NUCLEOTIDE SEQUENCE</scope>
    <source>
        <strain evidence="4">L227-S17</strain>
    </source>
</reference>
<dbReference type="PANTHER" id="PTHR22916:SF3">
    <property type="entry name" value="UDP-GLCNAC:BETAGAL BETA-1,3-N-ACETYLGLUCOSAMINYLTRANSFERASE-LIKE PROTEIN 1"/>
    <property type="match status" value="1"/>
</dbReference>
<evidence type="ECO:0000313" key="5">
    <source>
        <dbReference type="Proteomes" id="UP000521676"/>
    </source>
</evidence>
<dbReference type="InterPro" id="IPR029044">
    <property type="entry name" value="Nucleotide-diphossugar_trans"/>
</dbReference>
<sequence length="531" mass="60357">MTRVSEEQIGQKVIELLQAEGLRGTVLCVGLPELEAFSDELYFAHLSVDALDSSSLEKALARFQFTCAVCLFISGELPTSLLEHLAGYQPILPLVLVCRNAGYLINTLELLTGGGIVTPGFTRPSLQAQLSGWEVQAENNLCDPNSSFVESKSILSLPTLAGEALRWMGETLNRDCYVKSFVWLLTPCNHEKNATPSPAPFLSILMRTLGDRLELLEEALDSIYAQDTITDFEVLLTFPEQEEVRRNLTNIITKFPSAFQEKIQIIPVDGKSRTAPLNTLMEKARGKYISFLDDDDLLFPNHVQTLYQAVEKHGSGYIFQTFANKRRVIVAQPDQTYPYTVKATEPKYTTPFNALAQQDHNEVPNCCFAIPRQLVEQTTLRFDVQMELAEDWEFLNRAAQIFKIITLPEVTATVNVRDNGSNTVENDEMQPLWHKFINLRLEKQATKPLFLEGKYAPEISAHEREVYLLREHSRERSELLKQNSALKEEQNKLENWAKSLEAELVTIRKSLGFRIYSKIISFFEKLQERLK</sequence>
<dbReference type="AlphaFoldDB" id="A0A8T7M349"/>
<dbReference type="RefSeq" id="WP_341469108.1">
    <property type="nucleotide sequence ID" value="NZ_CP128399.1"/>
</dbReference>
<organism evidence="3 5">
    <name type="scientific">Candidatus Chlorohelix allophototropha</name>
    <dbReference type="NCBI Taxonomy" id="3003348"/>
    <lineage>
        <taxon>Bacteria</taxon>
        <taxon>Bacillati</taxon>
        <taxon>Chloroflexota</taxon>
        <taxon>Chloroflexia</taxon>
        <taxon>Candidatus Chloroheliales</taxon>
        <taxon>Candidatus Chloroheliaceae</taxon>
        <taxon>Candidatus Chlorohelix</taxon>
    </lineage>
</organism>
<evidence type="ECO:0000313" key="4">
    <source>
        <dbReference type="EMBL" id="WJW67208.1"/>
    </source>
</evidence>
<dbReference type="Pfam" id="PF00535">
    <property type="entry name" value="Glycos_transf_2"/>
    <property type="match status" value="1"/>
</dbReference>
<dbReference type="CDD" id="cd00761">
    <property type="entry name" value="Glyco_tranf_GTA_type"/>
    <property type="match status" value="1"/>
</dbReference>
<gene>
    <name evidence="3" type="ORF">HXX08_05590</name>
    <name evidence="4" type="ORF">OZ401_000466</name>
</gene>
<dbReference type="EMBL" id="JACATZ010000001">
    <property type="protein sequence ID" value="NWJ45335.1"/>
    <property type="molecule type" value="Genomic_DNA"/>
</dbReference>
<keyword evidence="4" id="KW-0328">Glycosyltransferase</keyword>
<name>A0A8T7M349_9CHLR</name>
<feature type="coiled-coil region" evidence="1">
    <location>
        <begin position="469"/>
        <end position="503"/>
    </location>
</feature>
<proteinExistence type="predicted"/>
<dbReference type="Gene3D" id="3.90.550.10">
    <property type="entry name" value="Spore Coat Polysaccharide Biosynthesis Protein SpsA, Chain A"/>
    <property type="match status" value="1"/>
</dbReference>
<evidence type="ECO:0000313" key="6">
    <source>
        <dbReference type="Proteomes" id="UP001431572"/>
    </source>
</evidence>
<accession>A0A8T7M349</accession>
<reference evidence="3 5" key="1">
    <citation type="submission" date="2020-06" db="EMBL/GenBank/DDBJ databases">
        <title>Anoxygenic phototrophic Chloroflexota member uses a Type I reaction center.</title>
        <authorList>
            <person name="Tsuji J.M."/>
            <person name="Shaw N.A."/>
            <person name="Nagashima S."/>
            <person name="Venkiteswaran J."/>
            <person name="Schiff S.L."/>
            <person name="Hanada S."/>
            <person name="Tank M."/>
            <person name="Neufeld J.D."/>
        </authorList>
    </citation>
    <scope>NUCLEOTIDE SEQUENCE [LARGE SCALE GENOMIC DNA]</scope>
    <source>
        <strain evidence="3">L227-S17</strain>
    </source>
</reference>
<dbReference type="InterPro" id="IPR001173">
    <property type="entry name" value="Glyco_trans_2-like"/>
</dbReference>
<dbReference type="Proteomes" id="UP001431572">
    <property type="component" value="Chromosome 1"/>
</dbReference>
<evidence type="ECO:0000256" key="1">
    <source>
        <dbReference type="SAM" id="Coils"/>
    </source>
</evidence>
<dbReference type="SUPFAM" id="SSF53448">
    <property type="entry name" value="Nucleotide-diphospho-sugar transferases"/>
    <property type="match status" value="1"/>
</dbReference>
<keyword evidence="1" id="KW-0175">Coiled coil</keyword>
<dbReference type="EC" id="2.4.-.-" evidence="4"/>
<evidence type="ECO:0000259" key="2">
    <source>
        <dbReference type="Pfam" id="PF00535"/>
    </source>
</evidence>
<protein>
    <submittedName>
        <fullName evidence="3">Glycosyltransferase</fullName>
        <ecNumber evidence="4">2.4.-.-</ecNumber>
    </submittedName>
</protein>
<keyword evidence="6" id="KW-1185">Reference proteome</keyword>
<dbReference type="EMBL" id="CP128399">
    <property type="protein sequence ID" value="WJW67208.1"/>
    <property type="molecule type" value="Genomic_DNA"/>
</dbReference>
<dbReference type="PANTHER" id="PTHR22916">
    <property type="entry name" value="GLYCOSYLTRANSFERASE"/>
    <property type="match status" value="1"/>
</dbReference>
<keyword evidence="4" id="KW-0808">Transferase</keyword>
<dbReference type="Proteomes" id="UP000521676">
    <property type="component" value="Unassembled WGS sequence"/>
</dbReference>
<feature type="domain" description="Glycosyltransferase 2-like" evidence="2">
    <location>
        <begin position="213"/>
        <end position="357"/>
    </location>
</feature>